<dbReference type="Gene3D" id="2.70.98.10">
    <property type="match status" value="1"/>
</dbReference>
<dbReference type="Gene3D" id="2.60.120.260">
    <property type="entry name" value="Galactose-binding domain-like"/>
    <property type="match status" value="1"/>
</dbReference>
<dbReference type="InterPro" id="IPR050347">
    <property type="entry name" value="Bact_Beta-galactosidase"/>
</dbReference>
<dbReference type="GO" id="GO:0004565">
    <property type="term" value="F:beta-galactosidase activity"/>
    <property type="evidence" value="ECO:0007669"/>
    <property type="project" value="UniProtKB-EC"/>
</dbReference>
<dbReference type="InterPro" id="IPR006104">
    <property type="entry name" value="Glyco_hydro_2_N"/>
</dbReference>
<name>C2L1H7_9FIRM</name>
<keyword evidence="4 7" id="KW-0378">Hydrolase</keyword>
<evidence type="ECO:0000259" key="8">
    <source>
        <dbReference type="SMART" id="SM01038"/>
    </source>
</evidence>
<evidence type="ECO:0000256" key="5">
    <source>
        <dbReference type="ARBA" id="ARBA00023295"/>
    </source>
</evidence>
<evidence type="ECO:0000256" key="3">
    <source>
        <dbReference type="ARBA" id="ARBA00012756"/>
    </source>
</evidence>
<dbReference type="InterPro" id="IPR013783">
    <property type="entry name" value="Ig-like_fold"/>
</dbReference>
<dbReference type="PANTHER" id="PTHR46323">
    <property type="entry name" value="BETA-GALACTOSIDASE"/>
    <property type="match status" value="1"/>
</dbReference>
<dbReference type="InterPro" id="IPR006103">
    <property type="entry name" value="Glyco_hydro_2_cat"/>
</dbReference>
<dbReference type="InterPro" id="IPR008979">
    <property type="entry name" value="Galactose-bd-like_sf"/>
</dbReference>
<dbReference type="Proteomes" id="UP000004121">
    <property type="component" value="Unassembled WGS sequence"/>
</dbReference>
<evidence type="ECO:0000313" key="10">
    <source>
        <dbReference type="Proteomes" id="UP000004121"/>
    </source>
</evidence>
<evidence type="ECO:0000256" key="1">
    <source>
        <dbReference type="ARBA" id="ARBA00001412"/>
    </source>
</evidence>
<protein>
    <recommendedName>
        <fullName evidence="3 7">Beta-galactosidase</fullName>
        <ecNumber evidence="3 7">3.2.1.23</ecNumber>
    </recommendedName>
    <alternativeName>
        <fullName evidence="6 7">Lactase</fullName>
    </alternativeName>
</protein>
<dbReference type="Pfam" id="PF02837">
    <property type="entry name" value="Glyco_hydro_2_N"/>
    <property type="match status" value="1"/>
</dbReference>
<dbReference type="HOGENOM" id="CLU_002346_0_2_9"/>
<dbReference type="Gene3D" id="3.20.20.80">
    <property type="entry name" value="Glycosidases"/>
    <property type="match status" value="1"/>
</dbReference>
<dbReference type="GO" id="GO:0005990">
    <property type="term" value="P:lactose catabolic process"/>
    <property type="evidence" value="ECO:0007669"/>
    <property type="project" value="TreeGrafter"/>
</dbReference>
<evidence type="ECO:0000256" key="2">
    <source>
        <dbReference type="ARBA" id="ARBA00007401"/>
    </source>
</evidence>
<dbReference type="PROSITE" id="PS00719">
    <property type="entry name" value="GLYCOSYL_HYDROL_F2_1"/>
    <property type="match status" value="1"/>
</dbReference>
<dbReference type="Pfam" id="PF02836">
    <property type="entry name" value="Glyco_hydro_2_C"/>
    <property type="match status" value="1"/>
</dbReference>
<dbReference type="AlphaFoldDB" id="C2L1H7"/>
<evidence type="ECO:0000256" key="6">
    <source>
        <dbReference type="ARBA" id="ARBA00032230"/>
    </source>
</evidence>
<dbReference type="STRING" id="585501.HMPREF6123_2596"/>
<dbReference type="Pfam" id="PF16353">
    <property type="entry name" value="LacZ_4"/>
    <property type="match status" value="1"/>
</dbReference>
<evidence type="ECO:0000256" key="4">
    <source>
        <dbReference type="ARBA" id="ARBA00022801"/>
    </source>
</evidence>
<dbReference type="InterPro" id="IPR004199">
    <property type="entry name" value="B-gal_small/dom_5"/>
</dbReference>
<comment type="caution">
    <text evidence="9">The sequence shown here is derived from an EMBL/GenBank/DDBJ whole genome shotgun (WGS) entry which is preliminary data.</text>
</comment>
<dbReference type="GO" id="GO:0030246">
    <property type="term" value="F:carbohydrate binding"/>
    <property type="evidence" value="ECO:0007669"/>
    <property type="project" value="InterPro"/>
</dbReference>
<sequence>MERNKAMFRYEEIKSPEYYQENVLLPHSDHIAYRNATEEKLGKSSLRKSLNGLWKFHYARRIEDSIPNFESSEYSCKDWEDIVVPAHIQLEGYDAPQYANVQYPWEGHESIRPGEIPRHFNPVASYVKYFFLPKEWGNQPVRISFQGVENAFALYCNGAYIGYHSDSFTPAEFSLEGFLKEGENKLAVQVYKWSAASWCEDQDFFRFSGIFREVYLYTLPKLHFKDLHLRTELSRDFKEGKLYFSGKIEGREKETEKEEEKEEGKGILRYSLFDGGVCLPKGRGFAVEQKIVSKGEISVSGGMSVSEEKNALDCKTKLSQKAGEEFTKIHQEFPYSTVEFSISLEAPKLWSAEQPNLYTLVLELCTEEGEVLEYIVEKAGFRHFALEDGLMKINGKRIVFKGVNRHDFSSLTGRAVSVSEMEKDIQTMKRNNINALRTSHYPNNSVLYRLADEYGLYVMDECNMETHGSWDTYAFTKDIDYVLPKDKKEWEAMLLQRIENMWQRDKNHPSILIFSCGNESFGGSVIHEMAKRLRSLDSSRLVHYEGLFNDRSYPDSSDMESRMYPPVTEIKDYLSKHREKPFLLCEYAHSMGNSLGALYKYTEYAEEEPLFQGGFIWDYVDQSLWKKNRYGEKFLAYGGDFSDRPSDFQFSANGIVFGGDRNPKPQMQEVKYLYQNICCTLEEEEILIKNRSLFQYTSELDCKLSLYRYGKLWKECLLETNVPPQSEGRIPNPFLKEELEGEYTLRISFHLKKDSLYGEKGLEMAFSEKTYTVEKKETLRLYLLGEEQQEEHWVRSWEKLLEEWGSASEVIPEDFQILSSPHNIGVRGSSFEAIFSLIQGGLVSYRYGGKEYLEAMPRPNFWRAPTDNDTGNLMAFRYAQWKTASQYLSTRSPEASLMLEKPQEVLMKMEKDCFLIRYSYHLPTNPRSSCQMQYSVFSDGKISVSLDYSLPKEGEPVLLKQLSELPEFGTLFTLNADLENFSWYGLGEEDCYADRKHGGKLGIYHGKVRDNFVPYVFPQESGNKAEVRLATLTDEKGRGLVFLAENEEGQMNVSALPWTPHEIENACHGYELPPIHHSILRLSKAQMGVGGDDSWGSHTHEEFLVKVKDRIHFSFSFMGIC</sequence>
<organism evidence="9 10">
    <name type="scientific">Oribacterium sinus F0268</name>
    <dbReference type="NCBI Taxonomy" id="585501"/>
    <lineage>
        <taxon>Bacteria</taxon>
        <taxon>Bacillati</taxon>
        <taxon>Bacillota</taxon>
        <taxon>Clostridia</taxon>
        <taxon>Lachnospirales</taxon>
        <taxon>Lachnospiraceae</taxon>
        <taxon>Oribacterium</taxon>
    </lineage>
</organism>
<dbReference type="InterPro" id="IPR011013">
    <property type="entry name" value="Gal_mutarotase_sf_dom"/>
</dbReference>
<dbReference type="EC" id="3.2.1.23" evidence="3 7"/>
<evidence type="ECO:0000256" key="7">
    <source>
        <dbReference type="RuleBase" id="RU361154"/>
    </source>
</evidence>
<dbReference type="PANTHER" id="PTHR46323:SF2">
    <property type="entry name" value="BETA-GALACTOSIDASE"/>
    <property type="match status" value="1"/>
</dbReference>
<proteinExistence type="inferred from homology"/>
<dbReference type="Pfam" id="PF02929">
    <property type="entry name" value="Bgal_small_N"/>
    <property type="match status" value="1"/>
</dbReference>
<keyword evidence="5 7" id="KW-0326">Glycosidase</keyword>
<feature type="domain" description="Beta galactosidase small chain/" evidence="8">
    <location>
        <begin position="825"/>
        <end position="1118"/>
    </location>
</feature>
<dbReference type="Pfam" id="PF00703">
    <property type="entry name" value="Glyco_hydro_2"/>
    <property type="match status" value="1"/>
</dbReference>
<keyword evidence="10" id="KW-1185">Reference proteome</keyword>
<dbReference type="EMBL" id="ACKX01000244">
    <property type="protein sequence ID" value="EEJ50126.1"/>
    <property type="molecule type" value="Genomic_DNA"/>
</dbReference>
<dbReference type="SUPFAM" id="SSF49303">
    <property type="entry name" value="beta-Galactosidase/glucuronidase domain"/>
    <property type="match status" value="2"/>
</dbReference>
<dbReference type="InterPro" id="IPR023230">
    <property type="entry name" value="Glyco_hydro_2_CS"/>
</dbReference>
<comment type="catalytic activity">
    <reaction evidence="1 7">
        <text>Hydrolysis of terminal non-reducing beta-D-galactose residues in beta-D-galactosides.</text>
        <dbReference type="EC" id="3.2.1.23"/>
    </reaction>
</comment>
<gene>
    <name evidence="9" type="primary">lacZ</name>
    <name evidence="9" type="ORF">HMPREF6123_2596</name>
</gene>
<evidence type="ECO:0000313" key="9">
    <source>
        <dbReference type="EMBL" id="EEJ50126.1"/>
    </source>
</evidence>
<dbReference type="InterPro" id="IPR036156">
    <property type="entry name" value="Beta-gal/glucu_dom_sf"/>
</dbReference>
<accession>C2L1H7</accession>
<dbReference type="SUPFAM" id="SSF74650">
    <property type="entry name" value="Galactose mutarotase-like"/>
    <property type="match status" value="1"/>
</dbReference>
<dbReference type="InterPro" id="IPR032312">
    <property type="entry name" value="LacZ_4"/>
</dbReference>
<dbReference type="InParanoid" id="C2L1H7"/>
<dbReference type="GO" id="GO:0009341">
    <property type="term" value="C:beta-galactosidase complex"/>
    <property type="evidence" value="ECO:0007669"/>
    <property type="project" value="InterPro"/>
</dbReference>
<dbReference type="SMART" id="SM01038">
    <property type="entry name" value="Bgal_small_N"/>
    <property type="match status" value="1"/>
</dbReference>
<dbReference type="InterPro" id="IPR017853">
    <property type="entry name" value="GH"/>
</dbReference>
<dbReference type="eggNOG" id="COG3250">
    <property type="taxonomic scope" value="Bacteria"/>
</dbReference>
<dbReference type="PRINTS" id="PR00132">
    <property type="entry name" value="GLHYDRLASE2"/>
</dbReference>
<dbReference type="SUPFAM" id="SSF49785">
    <property type="entry name" value="Galactose-binding domain-like"/>
    <property type="match status" value="1"/>
</dbReference>
<dbReference type="InterPro" id="IPR006102">
    <property type="entry name" value="Ig-like_GH2"/>
</dbReference>
<dbReference type="InterPro" id="IPR006101">
    <property type="entry name" value="Glyco_hydro_2"/>
</dbReference>
<reference evidence="9 10" key="1">
    <citation type="submission" date="2009-04" db="EMBL/GenBank/DDBJ databases">
        <authorList>
            <person name="Qin X."/>
            <person name="Bachman B."/>
            <person name="Battles P."/>
            <person name="Bell A."/>
            <person name="Bess C."/>
            <person name="Bickham C."/>
            <person name="Chaboub L."/>
            <person name="Chen D."/>
            <person name="Coyle M."/>
            <person name="Deiros D.R."/>
            <person name="Dinh H."/>
            <person name="Forbes L."/>
            <person name="Fowler G."/>
            <person name="Francisco L."/>
            <person name="Fu Q."/>
            <person name="Gubbala S."/>
            <person name="Hale W."/>
            <person name="Han Y."/>
            <person name="Hemphill L."/>
            <person name="Highlander S.K."/>
            <person name="Hirani K."/>
            <person name="Hogues M."/>
            <person name="Jackson L."/>
            <person name="Jakkamsetti A."/>
            <person name="Javaid M."/>
            <person name="Jiang H."/>
            <person name="Korchina V."/>
            <person name="Kovar C."/>
            <person name="Lara F."/>
            <person name="Lee S."/>
            <person name="Mata R."/>
            <person name="Mathew T."/>
            <person name="Moen C."/>
            <person name="Morales K."/>
            <person name="Munidasa M."/>
            <person name="Nazareth L."/>
            <person name="Ngo R."/>
            <person name="Nguyen L."/>
            <person name="Okwuonu G."/>
            <person name="Ongeri F."/>
            <person name="Patil S."/>
            <person name="Petrosino J."/>
            <person name="Pham C."/>
            <person name="Pham P."/>
            <person name="Pu L.-L."/>
            <person name="Puazo M."/>
            <person name="Raj R."/>
            <person name="Reid J."/>
            <person name="Rouhana J."/>
            <person name="Saada N."/>
            <person name="Shang Y."/>
            <person name="Simmons D."/>
            <person name="Thornton R."/>
            <person name="Warren J."/>
            <person name="Weissenberger G."/>
            <person name="Zhang J."/>
            <person name="Zhang L."/>
            <person name="Zhou C."/>
            <person name="Zhu D."/>
            <person name="Muzny D."/>
            <person name="Worley K."/>
            <person name="Gibbs R."/>
        </authorList>
    </citation>
    <scope>NUCLEOTIDE SEQUENCE [LARGE SCALE GENOMIC DNA]</scope>
    <source>
        <strain evidence="9 10">F0268</strain>
    </source>
</reference>
<dbReference type="InterPro" id="IPR014718">
    <property type="entry name" value="GH-type_carb-bd"/>
</dbReference>
<dbReference type="SUPFAM" id="SSF51445">
    <property type="entry name" value="(Trans)glycosidases"/>
    <property type="match status" value="1"/>
</dbReference>
<dbReference type="Gene3D" id="2.60.40.10">
    <property type="entry name" value="Immunoglobulins"/>
    <property type="match status" value="2"/>
</dbReference>
<comment type="similarity">
    <text evidence="2 7">Belongs to the glycosyl hydrolase 2 family.</text>
</comment>